<feature type="domain" description="Core-binding (CB)" evidence="5">
    <location>
        <begin position="71"/>
        <end position="175"/>
    </location>
</feature>
<comment type="caution">
    <text evidence="6">The sequence shown here is derived from an EMBL/GenBank/DDBJ whole genome shotgun (WGS) entry which is preliminary data.</text>
</comment>
<dbReference type="EMBL" id="JAEKNS010000079">
    <property type="protein sequence ID" value="MBJ7594743.1"/>
    <property type="molecule type" value="Genomic_DNA"/>
</dbReference>
<dbReference type="Proteomes" id="UP000606991">
    <property type="component" value="Unassembled WGS sequence"/>
</dbReference>
<dbReference type="SUPFAM" id="SSF56349">
    <property type="entry name" value="DNA breaking-rejoining enzymes"/>
    <property type="match status" value="1"/>
</dbReference>
<protein>
    <submittedName>
        <fullName evidence="6">Tyrosine-type recombinase/integrase</fullName>
    </submittedName>
</protein>
<reference evidence="6 7" key="1">
    <citation type="submission" date="2020-10" db="EMBL/GenBank/DDBJ databases">
        <title>Ca. Dormibacterota MAGs.</title>
        <authorList>
            <person name="Montgomery K."/>
        </authorList>
    </citation>
    <scope>NUCLEOTIDE SEQUENCE [LARGE SCALE GENOMIC DNA]</scope>
    <source>
        <strain evidence="6">SC8812_S17_18</strain>
    </source>
</reference>
<dbReference type="GO" id="GO:0003677">
    <property type="term" value="F:DNA binding"/>
    <property type="evidence" value="ECO:0007669"/>
    <property type="project" value="UniProtKB-UniRule"/>
</dbReference>
<feature type="domain" description="Tyr recombinase" evidence="4">
    <location>
        <begin position="202"/>
        <end position="430"/>
    </location>
</feature>
<dbReference type="GO" id="GO:0006310">
    <property type="term" value="P:DNA recombination"/>
    <property type="evidence" value="ECO:0007669"/>
    <property type="project" value="UniProtKB-KW"/>
</dbReference>
<dbReference type="PANTHER" id="PTHR30349">
    <property type="entry name" value="PHAGE INTEGRASE-RELATED"/>
    <property type="match status" value="1"/>
</dbReference>
<evidence type="ECO:0000256" key="1">
    <source>
        <dbReference type="ARBA" id="ARBA00023125"/>
    </source>
</evidence>
<accession>A0A934K344</accession>
<dbReference type="AlphaFoldDB" id="A0A934K344"/>
<gene>
    <name evidence="6" type="ORF">JF886_07755</name>
</gene>
<evidence type="ECO:0000259" key="4">
    <source>
        <dbReference type="PROSITE" id="PS51898"/>
    </source>
</evidence>
<keyword evidence="1 3" id="KW-0238">DNA-binding</keyword>
<dbReference type="InterPro" id="IPR044068">
    <property type="entry name" value="CB"/>
</dbReference>
<sequence length="567" mass="62783">MALTTGSAQLEEIAARFDVADIARESGPRVARAGRLVLRVFGSLGLRDSTSTQADDGGWVKGRATAADVLPEWARWIRRWFDTSMLSRRTREEYLGALMKAGRWMTVHHPEAASPSAWTRSLAAEYVAAVDRMTLGEWSHMPHTRRYIDGVGLPLDPSTKAAHLGAMRAFFRDAQEWGWIDGRFDAGRVFRTPRATRALIGPEPRVITDDVWAKLLWAGLNLTPADLPSHGWSGRASWYPFDLVQAIAVTWLFAGLRMNEIVRLRVGCVRWQADPGAMVEDGSQPSAGAVCLLDVPVTKTGTAFTKPVDRLVGEAIGRWEAVRSAHLPLVDHKTGERVDLLFAYRGHRLGSGYVNHILIPLLSAKANVPTADARGRITSHRARSTIATQLYNAKDPMTLFELQAWLGHRSPASTQYYAKITPMTLAKAYNDAGYFARNVRAIEVLVDRDAVQSGAAASGTPWQHFDLGHGYCTYNFFEQCPHRMACARCAFYVPKESTQAQLLEAKDNLQRMLVQIPLTDDERAAVEEGDSAVQHLLERLADIPTPPGPTPREIGLTLLPMVPRHTP</sequence>
<dbReference type="Gene3D" id="1.10.443.10">
    <property type="entry name" value="Intergrase catalytic core"/>
    <property type="match status" value="1"/>
</dbReference>
<dbReference type="PROSITE" id="PS51900">
    <property type="entry name" value="CB"/>
    <property type="match status" value="1"/>
</dbReference>
<evidence type="ECO:0000313" key="7">
    <source>
        <dbReference type="Proteomes" id="UP000606991"/>
    </source>
</evidence>
<dbReference type="PROSITE" id="PS51898">
    <property type="entry name" value="TYR_RECOMBINASE"/>
    <property type="match status" value="1"/>
</dbReference>
<dbReference type="InterPro" id="IPR050090">
    <property type="entry name" value="Tyrosine_recombinase_XerCD"/>
</dbReference>
<organism evidence="6 7">
    <name type="scientific">Candidatus Aeolococcus gillhamiae</name>
    <dbReference type="NCBI Taxonomy" id="3127015"/>
    <lineage>
        <taxon>Bacteria</taxon>
        <taxon>Bacillati</taxon>
        <taxon>Candidatus Dormiibacterota</taxon>
        <taxon>Candidatus Dormibacteria</taxon>
        <taxon>Candidatus Aeolococcales</taxon>
        <taxon>Candidatus Aeolococcaceae</taxon>
        <taxon>Candidatus Aeolococcus</taxon>
    </lineage>
</organism>
<proteinExistence type="predicted"/>
<dbReference type="PANTHER" id="PTHR30349:SF64">
    <property type="entry name" value="PROPHAGE INTEGRASE INTD-RELATED"/>
    <property type="match status" value="1"/>
</dbReference>
<dbReference type="GO" id="GO:0015074">
    <property type="term" value="P:DNA integration"/>
    <property type="evidence" value="ECO:0007669"/>
    <property type="project" value="InterPro"/>
</dbReference>
<dbReference type="Pfam" id="PF00589">
    <property type="entry name" value="Phage_integrase"/>
    <property type="match status" value="1"/>
</dbReference>
<dbReference type="InterPro" id="IPR011010">
    <property type="entry name" value="DNA_brk_join_enz"/>
</dbReference>
<evidence type="ECO:0000313" key="6">
    <source>
        <dbReference type="EMBL" id="MBJ7594743.1"/>
    </source>
</evidence>
<dbReference type="InterPro" id="IPR013762">
    <property type="entry name" value="Integrase-like_cat_sf"/>
</dbReference>
<evidence type="ECO:0000256" key="2">
    <source>
        <dbReference type="ARBA" id="ARBA00023172"/>
    </source>
</evidence>
<dbReference type="InterPro" id="IPR002104">
    <property type="entry name" value="Integrase_catalytic"/>
</dbReference>
<name>A0A934K344_9BACT</name>
<keyword evidence="2" id="KW-0233">DNA recombination</keyword>
<evidence type="ECO:0000256" key="3">
    <source>
        <dbReference type="PROSITE-ProRule" id="PRU01248"/>
    </source>
</evidence>
<evidence type="ECO:0000259" key="5">
    <source>
        <dbReference type="PROSITE" id="PS51900"/>
    </source>
</evidence>